<dbReference type="PANTHER" id="PTHR12515">
    <property type="entry name" value="STERILE ALPHA MOTIF DOMAIN CONTAINING PROTEIN 4-RELATED"/>
    <property type="match status" value="1"/>
</dbReference>
<gene>
    <name evidence="4" type="ORF">BKA59DRAFT_477380</name>
</gene>
<feature type="compositionally biased region" description="Low complexity" evidence="3">
    <location>
        <begin position="1"/>
        <end position="24"/>
    </location>
</feature>
<dbReference type="Proteomes" id="UP000813427">
    <property type="component" value="Unassembled WGS sequence"/>
</dbReference>
<name>A0A8K0WBR9_9HYPO</name>
<evidence type="ECO:0000256" key="1">
    <source>
        <dbReference type="ARBA" id="ARBA00004496"/>
    </source>
</evidence>
<organism evidence="4 5">
    <name type="scientific">Fusarium tricinctum</name>
    <dbReference type="NCBI Taxonomy" id="61284"/>
    <lineage>
        <taxon>Eukaryota</taxon>
        <taxon>Fungi</taxon>
        <taxon>Dikarya</taxon>
        <taxon>Ascomycota</taxon>
        <taxon>Pezizomycotina</taxon>
        <taxon>Sordariomycetes</taxon>
        <taxon>Hypocreomycetidae</taxon>
        <taxon>Hypocreales</taxon>
        <taxon>Nectriaceae</taxon>
        <taxon>Fusarium</taxon>
        <taxon>Fusarium tricinctum species complex</taxon>
    </lineage>
</organism>
<evidence type="ECO:0008006" key="6">
    <source>
        <dbReference type="Google" id="ProtNLM"/>
    </source>
</evidence>
<dbReference type="SUPFAM" id="SSF47769">
    <property type="entry name" value="SAM/Pointed domain"/>
    <property type="match status" value="1"/>
</dbReference>
<dbReference type="InterPro" id="IPR050897">
    <property type="entry name" value="SMAUG/VTS1_RNA-bind"/>
</dbReference>
<feature type="region of interest" description="Disordered" evidence="3">
    <location>
        <begin position="1"/>
        <end position="38"/>
    </location>
</feature>
<dbReference type="GO" id="GO:0000289">
    <property type="term" value="P:nuclear-transcribed mRNA poly(A) tail shortening"/>
    <property type="evidence" value="ECO:0007669"/>
    <property type="project" value="TreeGrafter"/>
</dbReference>
<keyword evidence="5" id="KW-1185">Reference proteome</keyword>
<dbReference type="Gene3D" id="1.10.150.50">
    <property type="entry name" value="Transcription Factor, Ets-1"/>
    <property type="match status" value="1"/>
</dbReference>
<evidence type="ECO:0000256" key="3">
    <source>
        <dbReference type="SAM" id="MobiDB-lite"/>
    </source>
</evidence>
<dbReference type="AlphaFoldDB" id="A0A8K0WBR9"/>
<dbReference type="GO" id="GO:0003729">
    <property type="term" value="F:mRNA binding"/>
    <property type="evidence" value="ECO:0007669"/>
    <property type="project" value="TreeGrafter"/>
</dbReference>
<reference evidence="4" key="1">
    <citation type="journal article" date="2021" name="Nat. Commun.">
        <title>Genetic determinants of endophytism in the Arabidopsis root mycobiome.</title>
        <authorList>
            <person name="Mesny F."/>
            <person name="Miyauchi S."/>
            <person name="Thiergart T."/>
            <person name="Pickel B."/>
            <person name="Atanasova L."/>
            <person name="Karlsson M."/>
            <person name="Huettel B."/>
            <person name="Barry K.W."/>
            <person name="Haridas S."/>
            <person name="Chen C."/>
            <person name="Bauer D."/>
            <person name="Andreopoulos W."/>
            <person name="Pangilinan J."/>
            <person name="LaButti K."/>
            <person name="Riley R."/>
            <person name="Lipzen A."/>
            <person name="Clum A."/>
            <person name="Drula E."/>
            <person name="Henrissat B."/>
            <person name="Kohler A."/>
            <person name="Grigoriev I.V."/>
            <person name="Martin F.M."/>
            <person name="Hacquard S."/>
        </authorList>
    </citation>
    <scope>NUCLEOTIDE SEQUENCE</scope>
    <source>
        <strain evidence="4">MPI-SDFR-AT-0068</strain>
    </source>
</reference>
<dbReference type="GO" id="GO:0000932">
    <property type="term" value="C:P-body"/>
    <property type="evidence" value="ECO:0007669"/>
    <property type="project" value="TreeGrafter"/>
</dbReference>
<evidence type="ECO:0000256" key="2">
    <source>
        <dbReference type="ARBA" id="ARBA00022490"/>
    </source>
</evidence>
<sequence>MSLYSSSLPSSYSGSPTSSSSSLSSRRHCFSSPKSDTTKVGDEVGMIKTWFSVLDDTERTSALELIAELPSLREIEPLIQALKDRKRELWRQQEELIIQPPVKPKWIMPAFPHDSQDSRWASKWLRALRLHKYDSCLSGLSPAQVASLEDEDLQRLGIDTVGARAKMLRVSIREAQISGKECYLTYRRPFITDKNIFTALHLVFYHQPANWFGNGGRIYFVL</sequence>
<dbReference type="EMBL" id="JAGPXF010000004">
    <property type="protein sequence ID" value="KAH7246170.1"/>
    <property type="molecule type" value="Genomic_DNA"/>
</dbReference>
<dbReference type="PANTHER" id="PTHR12515:SF5">
    <property type="entry name" value="PROTEIN SMAUG"/>
    <property type="match status" value="1"/>
</dbReference>
<protein>
    <recommendedName>
        <fullName evidence="6">SAM domain-containing protein</fullName>
    </recommendedName>
</protein>
<comment type="caution">
    <text evidence="4">The sequence shown here is derived from an EMBL/GenBank/DDBJ whole genome shotgun (WGS) entry which is preliminary data.</text>
</comment>
<proteinExistence type="predicted"/>
<evidence type="ECO:0000313" key="5">
    <source>
        <dbReference type="Proteomes" id="UP000813427"/>
    </source>
</evidence>
<dbReference type="InterPro" id="IPR013761">
    <property type="entry name" value="SAM/pointed_sf"/>
</dbReference>
<accession>A0A8K0WBR9</accession>
<keyword evidence="2" id="KW-0963">Cytoplasm</keyword>
<dbReference type="OrthoDB" id="2155283at2759"/>
<comment type="subcellular location">
    <subcellularLocation>
        <location evidence="1">Cytoplasm</location>
    </subcellularLocation>
</comment>
<evidence type="ECO:0000313" key="4">
    <source>
        <dbReference type="EMBL" id="KAH7246170.1"/>
    </source>
</evidence>